<name>A0A0G2Y7X6_MIMIV</name>
<organismHost>
    <name type="scientific">Acanthamoeba polyphaga</name>
    <name type="common">Amoeba</name>
    <dbReference type="NCBI Taxonomy" id="5757"/>
</organismHost>
<dbReference type="Gene3D" id="3.30.40.220">
    <property type="match status" value="2"/>
</dbReference>
<keyword evidence="1" id="KW-0175">Coiled coil</keyword>
<evidence type="ECO:0000313" key="3">
    <source>
        <dbReference type="Proteomes" id="UP000241474"/>
    </source>
</evidence>
<organism evidence="2 3">
    <name type="scientific">Acanthamoeba polyphaga mimivirus</name>
    <name type="common">APMV</name>
    <dbReference type="NCBI Taxonomy" id="212035"/>
    <lineage>
        <taxon>Viruses</taxon>
        <taxon>Varidnaviria</taxon>
        <taxon>Bamfordvirae</taxon>
        <taxon>Nucleocytoviricota</taxon>
        <taxon>Megaviricetes</taxon>
        <taxon>Imitervirales</taxon>
        <taxon>Mimiviridae</taxon>
        <taxon>Megamimivirinae</taxon>
        <taxon>Mimivirus</taxon>
        <taxon>Mimivirus bradfordmassiliense</taxon>
    </lineage>
</organism>
<dbReference type="Proteomes" id="UP000241474">
    <property type="component" value="Segment"/>
</dbReference>
<sequence>MSGNVCNRCNDGLMVNYPFLSCQKCIYLAKKNNKCLGVSIKGKHCPYKPNSNCGNIFCKNHTNQFRLHGKAHTHKLCSSGNDCFREDVTIKNLKQILPIDYPFAQCETCRNNERSYFNNKQQRVKQHNAESKDTMICKKCFVELPTNKFPKTSRGKISHYCKSCFDKRAIIERNRIIDPIKERERSKKYENRPDIKQKRKKYRQCKVVKIRNAISLKKSREKLRAADPENYLKKKAEQQAKHRQKYPEKKGITTIRYNTISSDKYMRYKSVAIEKGLEFTLTKQEFEKLVESNCYYCDCKYKNTINGIDRINNNVGYILDNCVTACSMCNNMKNTLNVETFIVMCMTIANYFKYYRTDIFVNVFNNYESASYNNYKNRAFKKDLEFQLSNKEFKELQQKPCYLCGRKSNDKHTNGVDRVCNEEGYIPTNCRSCCGDCNYLKKDYKLDNVVFRCAFIALMHKNNAKKLQDDWKPSRFHESNDKKLSKEENREIKLSIRENKEKQRKKSVEKSVSKLQNQLNRLLNKNTIEV</sequence>
<reference evidence="2 3" key="1">
    <citation type="submission" date="2014-10" db="EMBL/GenBank/DDBJ databases">
        <title>Pan-genome analysis of Brazilian lineage A amoebal mimiviruses.</title>
        <authorList>
            <person name="Assis F.L."/>
            <person name="Abrahao J.S."/>
            <person name="Kroon E.G."/>
            <person name="Dornas F.P."/>
            <person name="Andrade K.R."/>
            <person name="Borato P.V.M."/>
            <person name="Pilotto M.R."/>
            <person name="Benamar S."/>
            <person name="LaScola B."/>
            <person name="Colson P."/>
        </authorList>
    </citation>
    <scope>NUCLEOTIDE SEQUENCE [LARGE SCALE GENOMIC DNA]</scope>
    <source>
        <strain evidence="2 3">Oyster</strain>
    </source>
</reference>
<dbReference type="EMBL" id="KM982401">
    <property type="protein sequence ID" value="AKI79191.1"/>
    <property type="molecule type" value="Genomic_DNA"/>
</dbReference>
<feature type="coiled-coil region" evidence="1">
    <location>
        <begin position="485"/>
        <end position="525"/>
    </location>
</feature>
<evidence type="ECO:0000313" key="2">
    <source>
        <dbReference type="EMBL" id="AKI79191.1"/>
    </source>
</evidence>
<protein>
    <submittedName>
        <fullName evidence="2">Zn finger-containing protein</fullName>
    </submittedName>
</protein>
<accession>A0A0G2Y7X6</accession>
<evidence type="ECO:0000256" key="1">
    <source>
        <dbReference type="SAM" id="Coils"/>
    </source>
</evidence>
<proteinExistence type="predicted"/>